<organism evidence="1">
    <name type="scientific">hydrothermal vent metagenome</name>
    <dbReference type="NCBI Taxonomy" id="652676"/>
    <lineage>
        <taxon>unclassified sequences</taxon>
        <taxon>metagenomes</taxon>
        <taxon>ecological metagenomes</taxon>
    </lineage>
</organism>
<sequence length="405" mass="46788">MKKLIYISIAFIAFIGTINAQKSKLVGSWLLTKAEVRTEVQKPYQITNFNEDGKFTIMGIEVGTWGYNKSNNAIVMKSEFDKDFNGEGKILKLTEKELIVNKDGVKMFYKKIDMTTVVANNKNSRLIGMWEFKDIPYDGANTFVTFNEPDEFTILQKEEGMETTLRGTWIFDMQETSLIMVGLRGEDIFKGENKLIKITDETIQLDNGERLFTAKRKLKSNIKIERLTFSEKDFYNDDGDYKYEDDEQKLPWDDFYKMIDELVTIKQLVYNYSTLIKGSTSFETKTLTANVNANIEEEKVSIDNVFKGYDSYNLPDDTAMQPNNYDQYNKLFPLEEDTFRVVGEEEITVAAGTFTCTVIEAIGSFDENIKLWMINNKPGILAKVIKDNPDKSFGYYHIYELQEIK</sequence>
<accession>A0A3B0UC68</accession>
<evidence type="ECO:0000313" key="1">
    <source>
        <dbReference type="EMBL" id="VAW22917.1"/>
    </source>
</evidence>
<dbReference type="EMBL" id="UOER01000168">
    <property type="protein sequence ID" value="VAW22917.1"/>
    <property type="molecule type" value="Genomic_DNA"/>
</dbReference>
<proteinExistence type="predicted"/>
<protein>
    <submittedName>
        <fullName evidence="1">Uncharacterized protein</fullName>
    </submittedName>
</protein>
<reference evidence="1" key="1">
    <citation type="submission" date="2018-06" db="EMBL/GenBank/DDBJ databases">
        <authorList>
            <person name="Zhirakovskaya E."/>
        </authorList>
    </citation>
    <scope>NUCLEOTIDE SEQUENCE</scope>
</reference>
<dbReference type="AlphaFoldDB" id="A0A3B0UC68"/>
<gene>
    <name evidence="1" type="ORF">MNBD_BACTEROID04-846</name>
</gene>
<name>A0A3B0UC68_9ZZZZ</name>